<name>A0A5J9VJI1_9POAL</name>
<keyword evidence="5" id="KW-0119">Carbohydrate metabolism</keyword>
<comment type="caution">
    <text evidence="6">The sequence shown here is derived from an EMBL/GenBank/DDBJ whole genome shotgun (WGS) entry which is preliminary data.</text>
</comment>
<comment type="catalytic activity">
    <reaction evidence="1">
        <text>Random endo-hydrolysis of N-acetyl-beta-D-glucosaminide (1-&gt;4)-beta-linkages in chitin and chitodextrins.</text>
        <dbReference type="EC" id="3.2.1.14"/>
    </reaction>
</comment>
<dbReference type="PANTHER" id="PTHR45708">
    <property type="entry name" value="ENDOCHITINASE"/>
    <property type="match status" value="1"/>
</dbReference>
<evidence type="ECO:0000256" key="1">
    <source>
        <dbReference type="ARBA" id="ARBA00000822"/>
    </source>
</evidence>
<evidence type="ECO:0008006" key="8">
    <source>
        <dbReference type="Google" id="ProtNLM"/>
    </source>
</evidence>
<dbReference type="GO" id="GO:0005975">
    <property type="term" value="P:carbohydrate metabolic process"/>
    <property type="evidence" value="ECO:0007669"/>
    <property type="project" value="InterPro"/>
</dbReference>
<dbReference type="PANTHER" id="PTHR45708:SF22">
    <property type="entry name" value="ACIDIC ENDOCHITINASE"/>
    <property type="match status" value="1"/>
</dbReference>
<evidence type="ECO:0000256" key="2">
    <source>
        <dbReference type="ARBA" id="ARBA00022729"/>
    </source>
</evidence>
<dbReference type="GO" id="GO:0006032">
    <property type="term" value="P:chitin catabolic process"/>
    <property type="evidence" value="ECO:0007669"/>
    <property type="project" value="UniProtKB-KW"/>
</dbReference>
<dbReference type="GO" id="GO:0008843">
    <property type="term" value="F:endochitinase activity"/>
    <property type="evidence" value="ECO:0007669"/>
    <property type="project" value="UniProtKB-EC"/>
</dbReference>
<evidence type="ECO:0000256" key="3">
    <source>
        <dbReference type="ARBA" id="ARBA00023024"/>
    </source>
</evidence>
<organism evidence="6 7">
    <name type="scientific">Eragrostis curvula</name>
    <name type="common">weeping love grass</name>
    <dbReference type="NCBI Taxonomy" id="38414"/>
    <lineage>
        <taxon>Eukaryota</taxon>
        <taxon>Viridiplantae</taxon>
        <taxon>Streptophyta</taxon>
        <taxon>Embryophyta</taxon>
        <taxon>Tracheophyta</taxon>
        <taxon>Spermatophyta</taxon>
        <taxon>Magnoliopsida</taxon>
        <taxon>Liliopsida</taxon>
        <taxon>Poales</taxon>
        <taxon>Poaceae</taxon>
        <taxon>PACMAD clade</taxon>
        <taxon>Chloridoideae</taxon>
        <taxon>Eragrostideae</taxon>
        <taxon>Eragrostidinae</taxon>
        <taxon>Eragrostis</taxon>
    </lineage>
</organism>
<feature type="non-terminal residue" evidence="6">
    <location>
        <position position="1"/>
    </location>
</feature>
<keyword evidence="3" id="KW-0624">Polysaccharide degradation</keyword>
<evidence type="ECO:0000256" key="4">
    <source>
        <dbReference type="ARBA" id="ARBA00023157"/>
    </source>
</evidence>
<evidence type="ECO:0000313" key="6">
    <source>
        <dbReference type="EMBL" id="TVU35697.1"/>
    </source>
</evidence>
<dbReference type="EMBL" id="RWGY01000009">
    <property type="protein sequence ID" value="TVU35697.1"/>
    <property type="molecule type" value="Genomic_DNA"/>
</dbReference>
<proteinExistence type="predicted"/>
<dbReference type="GO" id="GO:0005576">
    <property type="term" value="C:extracellular region"/>
    <property type="evidence" value="ECO:0007669"/>
    <property type="project" value="TreeGrafter"/>
</dbReference>
<protein>
    <recommendedName>
        <fullName evidence="8">GH18 domain-containing protein</fullName>
    </recommendedName>
</protein>
<dbReference type="SUPFAM" id="SSF51445">
    <property type="entry name" value="(Trans)glycosidases"/>
    <property type="match status" value="1"/>
</dbReference>
<dbReference type="Gene3D" id="3.20.20.80">
    <property type="entry name" value="Glycosidases"/>
    <property type="match status" value="1"/>
</dbReference>
<accession>A0A5J9VJI1</accession>
<keyword evidence="7" id="KW-1185">Reference proteome</keyword>
<evidence type="ECO:0000256" key="5">
    <source>
        <dbReference type="ARBA" id="ARBA00023277"/>
    </source>
</evidence>
<keyword evidence="4" id="KW-1015">Disulfide bond</keyword>
<dbReference type="InterPro" id="IPR050542">
    <property type="entry name" value="Glycosyl_Hydrlase18_Chitinase"/>
</dbReference>
<dbReference type="Gramene" id="TVU35697">
    <property type="protein sequence ID" value="TVU35697"/>
    <property type="gene ID" value="EJB05_17598"/>
</dbReference>
<evidence type="ECO:0000313" key="7">
    <source>
        <dbReference type="Proteomes" id="UP000324897"/>
    </source>
</evidence>
<sequence length="138" mass="14338">MHSSVLARYWSHCAAHDDLPNIKACQSLDVKVLLAHGGGSSTAAAGDDAQSVANYLWDNFLGGSSPSRALGDAVLDGVNFDTENAKDTPTSMPPSPARLSATAMAPVLATDTMSTFTGRPNPMSRSYTRNLGAVAELG</sequence>
<dbReference type="AlphaFoldDB" id="A0A5J9VJI1"/>
<dbReference type="Proteomes" id="UP000324897">
    <property type="component" value="Unassembled WGS sequence"/>
</dbReference>
<reference evidence="6 7" key="1">
    <citation type="journal article" date="2019" name="Sci. Rep.">
        <title>A high-quality genome of Eragrostis curvula grass provides insights into Poaceae evolution and supports new strategies to enhance forage quality.</title>
        <authorList>
            <person name="Carballo J."/>
            <person name="Santos B.A.C.M."/>
            <person name="Zappacosta D."/>
            <person name="Garbus I."/>
            <person name="Selva J.P."/>
            <person name="Gallo C.A."/>
            <person name="Diaz A."/>
            <person name="Albertini E."/>
            <person name="Caccamo M."/>
            <person name="Echenique V."/>
        </authorList>
    </citation>
    <scope>NUCLEOTIDE SEQUENCE [LARGE SCALE GENOMIC DNA]</scope>
    <source>
        <strain evidence="7">cv. Victoria</strain>
        <tissue evidence="6">Leaf</tissue>
    </source>
</reference>
<dbReference type="InterPro" id="IPR017853">
    <property type="entry name" value="GH"/>
</dbReference>
<keyword evidence="2" id="KW-0732">Signal</keyword>
<gene>
    <name evidence="6" type="ORF">EJB05_17598</name>
</gene>
<dbReference type="OrthoDB" id="1705245at2759"/>
<keyword evidence="3" id="KW-0146">Chitin degradation</keyword>
<dbReference type="PROSITE" id="PS01095">
    <property type="entry name" value="GH18_1"/>
    <property type="match status" value="1"/>
</dbReference>
<dbReference type="InterPro" id="IPR001579">
    <property type="entry name" value="Glyco_hydro_18_chit_AS"/>
</dbReference>